<evidence type="ECO:0000256" key="2">
    <source>
        <dbReference type="SAM" id="MobiDB-lite"/>
    </source>
</evidence>
<evidence type="ECO:0008006" key="7">
    <source>
        <dbReference type="Google" id="ProtNLM"/>
    </source>
</evidence>
<dbReference type="Pfam" id="PF18788">
    <property type="entry name" value="DarA_N"/>
    <property type="match status" value="1"/>
</dbReference>
<dbReference type="EMBL" id="PDXJ01000025">
    <property type="protein sequence ID" value="TND52005.1"/>
    <property type="molecule type" value="Genomic_DNA"/>
</dbReference>
<proteinExistence type="predicted"/>
<reference evidence="5" key="1">
    <citation type="submission" date="2017-10" db="EMBL/GenBank/DDBJ databases">
        <authorList>
            <person name="Colston S.M."/>
            <person name="Graf J."/>
        </authorList>
    </citation>
    <scope>NUCLEOTIDE SEQUENCE</scope>
    <source>
        <strain evidence="5">BAQ071013-135</strain>
    </source>
</reference>
<name>A0AAX2UP41_AERVE</name>
<feature type="domain" description="Defence against restriction A C-terminal" evidence="4">
    <location>
        <begin position="634"/>
        <end position="702"/>
    </location>
</feature>
<organism evidence="5 6">
    <name type="scientific">Aeromonas veronii</name>
    <dbReference type="NCBI Taxonomy" id="654"/>
    <lineage>
        <taxon>Bacteria</taxon>
        <taxon>Pseudomonadati</taxon>
        <taxon>Pseudomonadota</taxon>
        <taxon>Gammaproteobacteria</taxon>
        <taxon>Aeromonadales</taxon>
        <taxon>Aeromonadaceae</taxon>
        <taxon>Aeromonas</taxon>
    </lineage>
</organism>
<dbReference type="InterPro" id="IPR041140">
    <property type="entry name" value="DarA_N"/>
</dbReference>
<dbReference type="AlphaFoldDB" id="A0AAX2UP41"/>
<keyword evidence="1" id="KW-0175">Coiled coil</keyword>
<gene>
    <name evidence="5" type="ORF">CF123_17965</name>
</gene>
<feature type="region of interest" description="Disordered" evidence="2">
    <location>
        <begin position="275"/>
        <end position="317"/>
    </location>
</feature>
<reference evidence="5" key="2">
    <citation type="journal article" date="2019" name="PLoS ONE">
        <title>Identification and characterization of putative Aeromonas spp. T3SS effectors.</title>
        <authorList>
            <person name="Rangel L.T."/>
            <person name="Marden J."/>
            <person name="Colston S."/>
            <person name="Setubal J.C."/>
            <person name="Graf J."/>
            <person name="Gogarten J.P."/>
        </authorList>
    </citation>
    <scope>NUCLEOTIDE SEQUENCE</scope>
    <source>
        <strain evidence="5">BAQ071013-135</strain>
    </source>
</reference>
<evidence type="ECO:0000259" key="3">
    <source>
        <dbReference type="Pfam" id="PF18788"/>
    </source>
</evidence>
<dbReference type="InterPro" id="IPR041501">
    <property type="entry name" value="DarA_C"/>
</dbReference>
<dbReference type="RefSeq" id="WP_139495205.1">
    <property type="nucleotide sequence ID" value="NZ_CAWORL010000018.1"/>
</dbReference>
<feature type="coiled-coil region" evidence="1">
    <location>
        <begin position="191"/>
        <end position="218"/>
    </location>
</feature>
<evidence type="ECO:0000313" key="6">
    <source>
        <dbReference type="Proteomes" id="UP000796104"/>
    </source>
</evidence>
<sequence>MQNTEAIYFPHKRINVQNIIDNCPRVVSTDEYLDLLQDERIFESVTREEVEATYLYDLDGVDEPMMEAIATTKARLERTMAGFVRALNRQMPSFALEAQEASIGQPRKAGTIAVQVATIPVSDGQSLSVVFHSPSNDPGKITAADDLVAYRFLLNKRDVTHIVAPAGGRDISLQQTTLALTNLAARNSDKFQAKQAKNKQQEEELAALQISTEQVSTEAVGLAQQVDTLGEVLESDKGELTRTKSALGKQISRNDELRRQLAALGDTSPVIDKLTADGTEHQDKQGGDDGKSVADGDPQPGNGDKAPANFTDPNAAGGALKAANPSLYKKVIEDVAVIHGIDMGEYRGYSRALFVSSLATSIKSAAKRDPEHARLALQFIKLLQAGYDKPVLTERHGVWSLLGEKEEPEQRDGAPTDTVRQVNDRLSMNGEATLSNGAKIAYQFGEVDGVDTGWALLQDVDGQFYRVTATSDSRDAMKQAGAELYKAYRDGQHEKYRYDLSAEELEEVQARRVRDNARVEANVLSALTTDAERSNMTGWKFDLEEDFGENRPAIVISAPALQNGEEHDGYHIFPDRDVDGMFTGKFSVAFSDGGTIPGGQSLKSWAEMKPLLQADWQADVDKQSGAGAEASGTLYWYGLQVRPLSIGAQPKGSVAYIPPESAQDDPRIASMVKTAGDHSVRHGAVAYDKELSPEEVSNYELVDFGRITAAWDEERRAKAFGELKETITNLMGMGDSATEIWHGLMKPKGELVTNNPFYDWDIENYRTDDLIKAFKEAGYTGEIKDMFDKLAAELSEPAKDPMVTAGVSRGATYRNVTINGLDMDSIEIVEPSEDGKGVIVMATMTGQKTATRMVVDATELQGAVSATGDTGGTGDDNQWGETDPAITGILQQLESLRTGESDYMAYLDKMQELIEQLQAAGAMERHEPYLHTVADRLTELMEEAA</sequence>
<dbReference type="Pfam" id="PF18789">
    <property type="entry name" value="DarA_C"/>
    <property type="match status" value="1"/>
</dbReference>
<evidence type="ECO:0000259" key="4">
    <source>
        <dbReference type="Pfam" id="PF18789"/>
    </source>
</evidence>
<protein>
    <recommendedName>
        <fullName evidence="7">Defence against restriction A N-terminal domain-containing protein</fullName>
    </recommendedName>
</protein>
<dbReference type="Proteomes" id="UP000796104">
    <property type="component" value="Unassembled WGS sequence"/>
</dbReference>
<accession>A0AAX2UP41</accession>
<evidence type="ECO:0000256" key="1">
    <source>
        <dbReference type="SAM" id="Coils"/>
    </source>
</evidence>
<feature type="domain" description="Defence against restriction A N-terminal" evidence="3">
    <location>
        <begin position="65"/>
        <end position="188"/>
    </location>
</feature>
<comment type="caution">
    <text evidence="5">The sequence shown here is derived from an EMBL/GenBank/DDBJ whole genome shotgun (WGS) entry which is preliminary data.</text>
</comment>
<evidence type="ECO:0000313" key="5">
    <source>
        <dbReference type="EMBL" id="TND52005.1"/>
    </source>
</evidence>
<feature type="compositionally biased region" description="Basic and acidic residues" evidence="2">
    <location>
        <begin position="275"/>
        <end position="294"/>
    </location>
</feature>